<protein>
    <submittedName>
        <fullName evidence="1">Uncharacterized protein</fullName>
    </submittedName>
</protein>
<keyword evidence="2" id="KW-1185">Reference proteome</keyword>
<dbReference type="Proteomes" id="UP001260980">
    <property type="component" value="Unassembled WGS sequence"/>
</dbReference>
<dbReference type="RefSeq" id="WP_315952099.1">
    <property type="nucleotide sequence ID" value="NZ_JAWCUD010000003.1"/>
</dbReference>
<proteinExistence type="predicted"/>
<accession>A0ABU3RCU5</accession>
<sequence>MQRADWIPLRNISDNEKIWAGTKVRIYNVGLNVSNKNHDYYEYLVSFIFDNDEHLQLTNLTQGKAGNILCVVKKHTPSHYSLGKTLKAMIGLENTFVFFE</sequence>
<gene>
    <name evidence="1" type="ORF">RQP52_13465</name>
</gene>
<evidence type="ECO:0000313" key="1">
    <source>
        <dbReference type="EMBL" id="MDU0202110.1"/>
    </source>
</evidence>
<dbReference type="EMBL" id="JAWCUD010000003">
    <property type="protein sequence ID" value="MDU0202110.1"/>
    <property type="molecule type" value="Genomic_DNA"/>
</dbReference>
<name>A0ABU3RCU5_9BACL</name>
<comment type="caution">
    <text evidence="1">The sequence shown here is derived from an EMBL/GenBank/DDBJ whole genome shotgun (WGS) entry which is preliminary data.</text>
</comment>
<organism evidence="1 2">
    <name type="scientific">Paenibacillus violae</name>
    <dbReference type="NCBI Taxonomy" id="3077234"/>
    <lineage>
        <taxon>Bacteria</taxon>
        <taxon>Bacillati</taxon>
        <taxon>Bacillota</taxon>
        <taxon>Bacilli</taxon>
        <taxon>Bacillales</taxon>
        <taxon>Paenibacillaceae</taxon>
        <taxon>Paenibacillus</taxon>
    </lineage>
</organism>
<evidence type="ECO:0000313" key="2">
    <source>
        <dbReference type="Proteomes" id="UP001260980"/>
    </source>
</evidence>
<reference evidence="1 2" key="1">
    <citation type="submission" date="2023-10" db="EMBL/GenBank/DDBJ databases">
        <title>Paenibacillus strain PFR10 Genome sequencing and assembly.</title>
        <authorList>
            <person name="Kim I."/>
        </authorList>
    </citation>
    <scope>NUCLEOTIDE SEQUENCE [LARGE SCALE GENOMIC DNA]</scope>
    <source>
        <strain evidence="1 2">PFR10</strain>
    </source>
</reference>